<sequence length="347" mass="39837">MSKTYFYLLLLVYCAACSTTRPFRDSNGKRLLNSVAEIRRIKINGIKQFVTIRGTDRRNPILLWLHGGPGSISMPFYMYYNAPLEQQFTVVYWDQRGSGKSYSARIAPASMRMDQFIADAYELTIWLKKHFGQDKLFLVGHSWGGLLGMHVIAKHPDDYRAFVAVSPVSNGPQSEQLSYEFTLNSAQQKQDTAAVATLKRIGPPENGLYKEGLGALKQQRNLVQKYGGALHQNLRMPGSQLFLRSREYSLLDLLKTNKIQRLSYPMVQTIWPLMDLKAQIPVIKVPVYFCLGRYDYNCPSTLVANYYNSLQAPFKELIWFEESAHLPCWEEPQKFNALLQEKLNQQK</sequence>
<organism evidence="4 5">
    <name type="scientific">Spirosoma endbachense</name>
    <dbReference type="NCBI Taxonomy" id="2666025"/>
    <lineage>
        <taxon>Bacteria</taxon>
        <taxon>Pseudomonadati</taxon>
        <taxon>Bacteroidota</taxon>
        <taxon>Cytophagia</taxon>
        <taxon>Cytophagales</taxon>
        <taxon>Cytophagaceae</taxon>
        <taxon>Spirosoma</taxon>
    </lineage>
</organism>
<keyword evidence="5" id="KW-1185">Reference proteome</keyword>
<evidence type="ECO:0000259" key="3">
    <source>
        <dbReference type="Pfam" id="PF00561"/>
    </source>
</evidence>
<dbReference type="Pfam" id="PF00561">
    <property type="entry name" value="Abhydrolase_1"/>
    <property type="match status" value="1"/>
</dbReference>
<evidence type="ECO:0000256" key="1">
    <source>
        <dbReference type="ARBA" id="ARBA00010088"/>
    </source>
</evidence>
<evidence type="ECO:0000256" key="2">
    <source>
        <dbReference type="ARBA" id="ARBA00022801"/>
    </source>
</evidence>
<reference evidence="4 5" key="1">
    <citation type="submission" date="2019-11" db="EMBL/GenBank/DDBJ databases">
        <title>Spirosoma endbachense sp. nov., isolated from a natural salt meadow.</title>
        <authorList>
            <person name="Rojas J."/>
            <person name="Ambika Manirajan B."/>
            <person name="Ratering S."/>
            <person name="Suarez C."/>
            <person name="Geissler-Plaum R."/>
            <person name="Schnell S."/>
        </authorList>
    </citation>
    <scope>NUCLEOTIDE SEQUENCE [LARGE SCALE GENOMIC DNA]</scope>
    <source>
        <strain evidence="4 5">I-24</strain>
    </source>
</reference>
<dbReference type="InterPro" id="IPR000073">
    <property type="entry name" value="AB_hydrolase_1"/>
</dbReference>
<protein>
    <submittedName>
        <fullName evidence="4">Alpha/beta fold hydrolase</fullName>
    </submittedName>
</protein>
<dbReference type="Gene3D" id="3.40.50.1820">
    <property type="entry name" value="alpha/beta hydrolase"/>
    <property type="match status" value="1"/>
</dbReference>
<dbReference type="EMBL" id="CP045997">
    <property type="protein sequence ID" value="QHV94315.1"/>
    <property type="molecule type" value="Genomic_DNA"/>
</dbReference>
<dbReference type="PRINTS" id="PR00793">
    <property type="entry name" value="PROAMNOPTASE"/>
</dbReference>
<dbReference type="InterPro" id="IPR050266">
    <property type="entry name" value="AB_hydrolase_sf"/>
</dbReference>
<feature type="domain" description="AB hydrolase-1" evidence="3">
    <location>
        <begin position="60"/>
        <end position="204"/>
    </location>
</feature>
<name>A0A6P1VNN9_9BACT</name>
<dbReference type="GO" id="GO:0008233">
    <property type="term" value="F:peptidase activity"/>
    <property type="evidence" value="ECO:0007669"/>
    <property type="project" value="InterPro"/>
</dbReference>
<evidence type="ECO:0000313" key="5">
    <source>
        <dbReference type="Proteomes" id="UP000464577"/>
    </source>
</evidence>
<dbReference type="SUPFAM" id="SSF53474">
    <property type="entry name" value="alpha/beta-Hydrolases"/>
    <property type="match status" value="1"/>
</dbReference>
<dbReference type="InterPro" id="IPR029058">
    <property type="entry name" value="AB_hydrolase_fold"/>
</dbReference>
<evidence type="ECO:0000313" key="4">
    <source>
        <dbReference type="EMBL" id="QHV94315.1"/>
    </source>
</evidence>
<dbReference type="KEGG" id="senf:GJR95_04450"/>
<dbReference type="GO" id="GO:0006508">
    <property type="term" value="P:proteolysis"/>
    <property type="evidence" value="ECO:0007669"/>
    <property type="project" value="InterPro"/>
</dbReference>
<proteinExistence type="inferred from homology"/>
<dbReference type="RefSeq" id="WP_162384738.1">
    <property type="nucleotide sequence ID" value="NZ_CP045997.1"/>
</dbReference>
<dbReference type="Proteomes" id="UP000464577">
    <property type="component" value="Chromosome"/>
</dbReference>
<dbReference type="GO" id="GO:0016020">
    <property type="term" value="C:membrane"/>
    <property type="evidence" value="ECO:0007669"/>
    <property type="project" value="TreeGrafter"/>
</dbReference>
<dbReference type="PANTHER" id="PTHR43798">
    <property type="entry name" value="MONOACYLGLYCEROL LIPASE"/>
    <property type="match status" value="1"/>
</dbReference>
<dbReference type="PANTHER" id="PTHR43798:SF33">
    <property type="entry name" value="HYDROLASE, PUTATIVE (AFU_ORTHOLOGUE AFUA_2G14860)-RELATED"/>
    <property type="match status" value="1"/>
</dbReference>
<comment type="similarity">
    <text evidence="1">Belongs to the peptidase S33 family.</text>
</comment>
<keyword evidence="2 4" id="KW-0378">Hydrolase</keyword>
<dbReference type="AlphaFoldDB" id="A0A6P1VNN9"/>
<dbReference type="InterPro" id="IPR002410">
    <property type="entry name" value="Peptidase_S33"/>
</dbReference>
<gene>
    <name evidence="4" type="ORF">GJR95_04450</name>
</gene>
<accession>A0A6P1VNN9</accession>